<evidence type="ECO:0000256" key="2">
    <source>
        <dbReference type="ARBA" id="ARBA00023004"/>
    </source>
</evidence>
<sequence>MESQQTHTNNSSHNLSLPLIDFTTEENVTPGTDSWVSACEEVRHALEDHGGFLALYDKVGSEVYESVYSSMEQLFDLPVETKKRNTTQKPIFSYSGQLSRIPLYESVGIVHALSVDECRNFTHVMWPQGNHSFCESVNSYAKQLQGLDQVVKRMLFESYGIENKKLECLLDSTDYVLRGYKYRTPKAGESNLGVAPHSDTAFLTILNQKVEGLGVKLKNGDWFEVGVSPSLYLVMGGDALMVWSNNRIPACEHRVLVNSKTERYSMGLLSYINKIMEAQEEFVDDQNPLHYKPFDHYGYLRFFLSDEALKSDSRIKAYCGI</sequence>
<keyword evidence="2 3" id="KW-0408">Iron</keyword>
<dbReference type="SUPFAM" id="SSF51197">
    <property type="entry name" value="Clavaminate synthase-like"/>
    <property type="match status" value="1"/>
</dbReference>
<keyword evidence="1 3" id="KW-0479">Metal-binding</keyword>
<dbReference type="PANTHER" id="PTHR47990">
    <property type="entry name" value="2-OXOGLUTARATE (2OG) AND FE(II)-DEPENDENT OXYGENASE SUPERFAMILY PROTEIN-RELATED"/>
    <property type="match status" value="1"/>
</dbReference>
<feature type="domain" description="Fe2OG dioxygenase" evidence="4">
    <location>
        <begin position="172"/>
        <end position="274"/>
    </location>
</feature>
<dbReference type="InterPro" id="IPR050231">
    <property type="entry name" value="Iron_ascorbate_oxido_reductase"/>
</dbReference>
<organism evidence="5 6">
    <name type="scientific">Stylosanthes scabra</name>
    <dbReference type="NCBI Taxonomy" id="79078"/>
    <lineage>
        <taxon>Eukaryota</taxon>
        <taxon>Viridiplantae</taxon>
        <taxon>Streptophyta</taxon>
        <taxon>Embryophyta</taxon>
        <taxon>Tracheophyta</taxon>
        <taxon>Spermatophyta</taxon>
        <taxon>Magnoliopsida</taxon>
        <taxon>eudicotyledons</taxon>
        <taxon>Gunneridae</taxon>
        <taxon>Pentapetalae</taxon>
        <taxon>rosids</taxon>
        <taxon>fabids</taxon>
        <taxon>Fabales</taxon>
        <taxon>Fabaceae</taxon>
        <taxon>Papilionoideae</taxon>
        <taxon>50 kb inversion clade</taxon>
        <taxon>dalbergioids sensu lato</taxon>
        <taxon>Dalbergieae</taxon>
        <taxon>Pterocarpus clade</taxon>
        <taxon>Stylosanthes</taxon>
    </lineage>
</organism>
<evidence type="ECO:0000313" key="5">
    <source>
        <dbReference type="EMBL" id="MED6187138.1"/>
    </source>
</evidence>
<dbReference type="EMBL" id="JASCZI010182139">
    <property type="protein sequence ID" value="MED6187138.1"/>
    <property type="molecule type" value="Genomic_DNA"/>
</dbReference>
<evidence type="ECO:0000313" key="6">
    <source>
        <dbReference type="Proteomes" id="UP001341840"/>
    </source>
</evidence>
<dbReference type="InterPro" id="IPR044861">
    <property type="entry name" value="IPNS-like_FE2OG_OXY"/>
</dbReference>
<reference evidence="5 6" key="1">
    <citation type="journal article" date="2023" name="Plants (Basel)">
        <title>Bridging the Gap: Combining Genomics and Transcriptomics Approaches to Understand Stylosanthes scabra, an Orphan Legume from the Brazilian Caatinga.</title>
        <authorList>
            <person name="Ferreira-Neto J.R.C."/>
            <person name="da Silva M.D."/>
            <person name="Binneck E."/>
            <person name="de Melo N.F."/>
            <person name="da Silva R.H."/>
            <person name="de Melo A.L.T.M."/>
            <person name="Pandolfi V."/>
            <person name="Bustamante F.O."/>
            <person name="Brasileiro-Vidal A.C."/>
            <person name="Benko-Iseppon A.M."/>
        </authorList>
    </citation>
    <scope>NUCLEOTIDE SEQUENCE [LARGE SCALE GENOMIC DNA]</scope>
    <source>
        <tissue evidence="5">Leaves</tissue>
    </source>
</reference>
<dbReference type="PROSITE" id="PS51471">
    <property type="entry name" value="FE2OG_OXY"/>
    <property type="match status" value="1"/>
</dbReference>
<name>A0ABU6WR15_9FABA</name>
<keyword evidence="6" id="KW-1185">Reference proteome</keyword>
<dbReference type="Pfam" id="PF14226">
    <property type="entry name" value="DIOX_N"/>
    <property type="match status" value="1"/>
</dbReference>
<evidence type="ECO:0000259" key="4">
    <source>
        <dbReference type="PROSITE" id="PS51471"/>
    </source>
</evidence>
<comment type="caution">
    <text evidence="5">The sequence shown here is derived from an EMBL/GenBank/DDBJ whole genome shotgun (WGS) entry which is preliminary data.</text>
</comment>
<accession>A0ABU6WR15</accession>
<proteinExistence type="inferred from homology"/>
<dbReference type="Gene3D" id="2.60.120.330">
    <property type="entry name" value="B-lactam Antibiotic, Isopenicillin N Synthase, Chain"/>
    <property type="match status" value="1"/>
</dbReference>
<evidence type="ECO:0000256" key="3">
    <source>
        <dbReference type="RuleBase" id="RU003682"/>
    </source>
</evidence>
<dbReference type="InterPro" id="IPR005123">
    <property type="entry name" value="Oxoglu/Fe-dep_dioxygenase_dom"/>
</dbReference>
<dbReference type="Proteomes" id="UP001341840">
    <property type="component" value="Unassembled WGS sequence"/>
</dbReference>
<dbReference type="InterPro" id="IPR027443">
    <property type="entry name" value="IPNS-like_sf"/>
</dbReference>
<dbReference type="Pfam" id="PF03171">
    <property type="entry name" value="2OG-FeII_Oxy"/>
    <property type="match status" value="1"/>
</dbReference>
<keyword evidence="3" id="KW-0560">Oxidoreductase</keyword>
<comment type="similarity">
    <text evidence="3">Belongs to the iron/ascorbate-dependent oxidoreductase family.</text>
</comment>
<evidence type="ECO:0000256" key="1">
    <source>
        <dbReference type="ARBA" id="ARBA00022723"/>
    </source>
</evidence>
<gene>
    <name evidence="5" type="ORF">PIB30_073596</name>
</gene>
<dbReference type="InterPro" id="IPR026992">
    <property type="entry name" value="DIOX_N"/>
</dbReference>
<protein>
    <recommendedName>
        <fullName evidence="4">Fe2OG dioxygenase domain-containing protein</fullName>
    </recommendedName>
</protein>